<evidence type="ECO:0000313" key="3">
    <source>
        <dbReference type="Proteomes" id="UP001148018"/>
    </source>
</evidence>
<dbReference type="EMBL" id="JANIIK010000110">
    <property type="protein sequence ID" value="KAJ3596704.1"/>
    <property type="molecule type" value="Genomic_DNA"/>
</dbReference>
<keyword evidence="3" id="KW-1185">Reference proteome</keyword>
<reference evidence="2" key="1">
    <citation type="submission" date="2022-07" db="EMBL/GenBank/DDBJ databases">
        <title>Chromosome-level genome of Muraenolepis orangiensis.</title>
        <authorList>
            <person name="Kim J."/>
        </authorList>
    </citation>
    <scope>NUCLEOTIDE SEQUENCE</scope>
    <source>
        <strain evidence="2">KU_S4_2022</strain>
        <tissue evidence="2">Muscle</tissue>
    </source>
</reference>
<dbReference type="Proteomes" id="UP001148018">
    <property type="component" value="Unassembled WGS sequence"/>
</dbReference>
<feature type="signal peptide" evidence="1">
    <location>
        <begin position="1"/>
        <end position="25"/>
    </location>
</feature>
<organism evidence="2 3">
    <name type="scientific">Muraenolepis orangiensis</name>
    <name type="common">Patagonian moray cod</name>
    <dbReference type="NCBI Taxonomy" id="630683"/>
    <lineage>
        <taxon>Eukaryota</taxon>
        <taxon>Metazoa</taxon>
        <taxon>Chordata</taxon>
        <taxon>Craniata</taxon>
        <taxon>Vertebrata</taxon>
        <taxon>Euteleostomi</taxon>
        <taxon>Actinopterygii</taxon>
        <taxon>Neopterygii</taxon>
        <taxon>Teleostei</taxon>
        <taxon>Neoteleostei</taxon>
        <taxon>Acanthomorphata</taxon>
        <taxon>Zeiogadaria</taxon>
        <taxon>Gadariae</taxon>
        <taxon>Gadiformes</taxon>
        <taxon>Muraenolepidoidei</taxon>
        <taxon>Muraenolepididae</taxon>
        <taxon>Muraenolepis</taxon>
    </lineage>
</organism>
<name>A0A9Q0DVT8_9TELE</name>
<evidence type="ECO:0000313" key="2">
    <source>
        <dbReference type="EMBL" id="KAJ3596704.1"/>
    </source>
</evidence>
<keyword evidence="1" id="KW-0732">Signal</keyword>
<sequence>MLRWAASHLVILLFWGHFRIQTAAAVSCSVNVTEVNAATDSVVVKVTTPGSDCNFTVFYNATPLREPLDCHPHRDYSDAYVCHMRPLEAGTLYSLVVRSQNDGERADIAVRTVYMGLNRAYMGLNRAYMVGLNRAYMGLNRAYMGLNRAYMVGLNRAYMVGLNRAFIEPT</sequence>
<accession>A0A9Q0DVT8</accession>
<evidence type="ECO:0000256" key="1">
    <source>
        <dbReference type="SAM" id="SignalP"/>
    </source>
</evidence>
<feature type="chain" id="PRO_5040452598" evidence="1">
    <location>
        <begin position="26"/>
        <end position="170"/>
    </location>
</feature>
<protein>
    <submittedName>
        <fullName evidence="2">Uncharacterized protein</fullName>
    </submittedName>
</protein>
<proteinExistence type="predicted"/>
<comment type="caution">
    <text evidence="2">The sequence shown here is derived from an EMBL/GenBank/DDBJ whole genome shotgun (WGS) entry which is preliminary data.</text>
</comment>
<dbReference type="AlphaFoldDB" id="A0A9Q0DVT8"/>
<gene>
    <name evidence="2" type="ORF">NHX12_003108</name>
</gene>